<feature type="non-terminal residue" evidence="1">
    <location>
        <position position="261"/>
    </location>
</feature>
<evidence type="ECO:0000313" key="1">
    <source>
        <dbReference type="EMBL" id="GAH17652.1"/>
    </source>
</evidence>
<sequence>QHFFRIMHENLKLFYREDNLPGNIERLNDDAWYERQHIKYQDPDVNKFNAYVVWFFIHVDLVKNKEEILELFEKIQSILMYNLGDFGLEIFHGVLTCISEYQKSESYKKSLLSWVGGSVPGQRYPVPGKDPKDWSKLLTWYVRYPEELEKACDILRDENHINHLLGKDVDAEKLLRALSRDNIGINLLKRYIEDQGKLRDLCDCCNNHNIFMRALFDIACREELLDPFCIALSKDRYSPSKEKDYKFILEKLPLILGKKRA</sequence>
<dbReference type="EMBL" id="BART01030522">
    <property type="protein sequence ID" value="GAH17652.1"/>
    <property type="molecule type" value="Genomic_DNA"/>
</dbReference>
<proteinExistence type="predicted"/>
<organism evidence="1">
    <name type="scientific">marine sediment metagenome</name>
    <dbReference type="NCBI Taxonomy" id="412755"/>
    <lineage>
        <taxon>unclassified sequences</taxon>
        <taxon>metagenomes</taxon>
        <taxon>ecological metagenomes</taxon>
    </lineage>
</organism>
<name>X1DBQ4_9ZZZZ</name>
<accession>X1DBQ4</accession>
<dbReference type="AlphaFoldDB" id="X1DBQ4"/>
<comment type="caution">
    <text evidence="1">The sequence shown here is derived from an EMBL/GenBank/DDBJ whole genome shotgun (WGS) entry which is preliminary data.</text>
</comment>
<protein>
    <submittedName>
        <fullName evidence="1">Uncharacterized protein</fullName>
    </submittedName>
</protein>
<gene>
    <name evidence="1" type="ORF">S01H4_53264</name>
</gene>
<reference evidence="1" key="1">
    <citation type="journal article" date="2014" name="Front. Microbiol.">
        <title>High frequency of phylogenetically diverse reductive dehalogenase-homologous genes in deep subseafloor sedimentary metagenomes.</title>
        <authorList>
            <person name="Kawai M."/>
            <person name="Futagami T."/>
            <person name="Toyoda A."/>
            <person name="Takaki Y."/>
            <person name="Nishi S."/>
            <person name="Hori S."/>
            <person name="Arai W."/>
            <person name="Tsubouchi T."/>
            <person name="Morono Y."/>
            <person name="Uchiyama I."/>
            <person name="Ito T."/>
            <person name="Fujiyama A."/>
            <person name="Inagaki F."/>
            <person name="Takami H."/>
        </authorList>
    </citation>
    <scope>NUCLEOTIDE SEQUENCE</scope>
    <source>
        <strain evidence="1">Expedition CK06-06</strain>
    </source>
</reference>
<feature type="non-terminal residue" evidence="1">
    <location>
        <position position="1"/>
    </location>
</feature>